<dbReference type="Proteomes" id="UP001611383">
    <property type="component" value="Chromosome"/>
</dbReference>
<accession>A0ABY9X808</accession>
<gene>
    <name evidence="2" type="ORF">F0U60_50920</name>
</gene>
<feature type="domain" description="DUF7305" evidence="1">
    <location>
        <begin position="103"/>
        <end position="267"/>
    </location>
</feature>
<keyword evidence="3" id="KW-1185">Reference proteome</keyword>
<dbReference type="InterPro" id="IPR055729">
    <property type="entry name" value="DUF7305"/>
</dbReference>
<sequence length="282" mass="29141">MQIGGALRVGGTRGIQAATTLSIAGELQTRGALEGNGPVSVEGDARVGGDITLASLTVGGTLTLPPERTLSVSGSFQVSELRREPVEPPPPPCPCDAFDGEDIGALVNSHVTDNHNASMGLDPAALDGFSEDRTLELPCGRFYLSRIAGSGSAKLIVSGRSVLFVGGDVDVGRRFEVELLEGAELDLFITGRLFAAERLALGSARFPSRLRVYVGGPGSFEVPASSLLAGNVHAPGASMDVSEKLELFGALLIGRLASSGEVSIHYDLDVLPPPTFSHPPGG</sequence>
<dbReference type="RefSeq" id="WP_395811796.1">
    <property type="nucleotide sequence ID" value="NZ_CP043494.1"/>
</dbReference>
<protein>
    <recommendedName>
        <fullName evidence="1">DUF7305 domain-containing protein</fullName>
    </recommendedName>
</protein>
<evidence type="ECO:0000259" key="1">
    <source>
        <dbReference type="Pfam" id="PF23981"/>
    </source>
</evidence>
<reference evidence="2 3" key="1">
    <citation type="submission" date="2019-08" db="EMBL/GenBank/DDBJ databases">
        <title>Archangium and Cystobacter genomes.</title>
        <authorList>
            <person name="Chen I.-C.K."/>
            <person name="Wielgoss S."/>
        </authorList>
    </citation>
    <scope>NUCLEOTIDE SEQUENCE [LARGE SCALE GENOMIC DNA]</scope>
    <source>
        <strain evidence="2 3">Cbm 6</strain>
    </source>
</reference>
<evidence type="ECO:0000313" key="3">
    <source>
        <dbReference type="Proteomes" id="UP001611383"/>
    </source>
</evidence>
<organism evidence="2 3">
    <name type="scientific">Archangium minus</name>
    <dbReference type="NCBI Taxonomy" id="83450"/>
    <lineage>
        <taxon>Bacteria</taxon>
        <taxon>Pseudomonadati</taxon>
        <taxon>Myxococcota</taxon>
        <taxon>Myxococcia</taxon>
        <taxon>Myxococcales</taxon>
        <taxon>Cystobacterineae</taxon>
        <taxon>Archangiaceae</taxon>
        <taxon>Archangium</taxon>
    </lineage>
</organism>
<dbReference type="EMBL" id="CP043494">
    <property type="protein sequence ID" value="WNG51532.1"/>
    <property type="molecule type" value="Genomic_DNA"/>
</dbReference>
<dbReference type="Pfam" id="PF23981">
    <property type="entry name" value="DUF7305"/>
    <property type="match status" value="1"/>
</dbReference>
<evidence type="ECO:0000313" key="2">
    <source>
        <dbReference type="EMBL" id="WNG51532.1"/>
    </source>
</evidence>
<name>A0ABY9X808_9BACT</name>
<proteinExistence type="predicted"/>